<reference evidence="1" key="2">
    <citation type="submission" date="2020-11" db="EMBL/GenBank/DDBJ databases">
        <authorList>
            <person name="McCartney M.A."/>
            <person name="Auch B."/>
            <person name="Kono T."/>
            <person name="Mallez S."/>
            <person name="Becker A."/>
            <person name="Gohl D.M."/>
            <person name="Silverstein K.A.T."/>
            <person name="Koren S."/>
            <person name="Bechman K.B."/>
            <person name="Herman A."/>
            <person name="Abrahante J.E."/>
            <person name="Garbe J."/>
        </authorList>
    </citation>
    <scope>NUCLEOTIDE SEQUENCE</scope>
    <source>
        <strain evidence="1">Duluth1</strain>
        <tissue evidence="1">Whole animal</tissue>
    </source>
</reference>
<gene>
    <name evidence="1" type="ORF">DPMN_001034</name>
</gene>
<sequence length="53" mass="5467">MSSSDALLSAIKPSASFSKLKSGERLSDISSVSGVEFVSSASGPFSRVCKVNK</sequence>
<evidence type="ECO:0000313" key="1">
    <source>
        <dbReference type="EMBL" id="KAH3877175.1"/>
    </source>
</evidence>
<protein>
    <submittedName>
        <fullName evidence="1">Uncharacterized protein</fullName>
    </submittedName>
</protein>
<comment type="caution">
    <text evidence="1">The sequence shown here is derived from an EMBL/GenBank/DDBJ whole genome shotgun (WGS) entry which is preliminary data.</text>
</comment>
<dbReference type="EMBL" id="JAIWYP010000001">
    <property type="protein sequence ID" value="KAH3877175.1"/>
    <property type="molecule type" value="Genomic_DNA"/>
</dbReference>
<keyword evidence="2" id="KW-1185">Reference proteome</keyword>
<reference evidence="1" key="1">
    <citation type="journal article" date="2019" name="bioRxiv">
        <title>The Genome of the Zebra Mussel, Dreissena polymorpha: A Resource for Invasive Species Research.</title>
        <authorList>
            <person name="McCartney M.A."/>
            <person name="Auch B."/>
            <person name="Kono T."/>
            <person name="Mallez S."/>
            <person name="Zhang Y."/>
            <person name="Obille A."/>
            <person name="Becker A."/>
            <person name="Abrahante J.E."/>
            <person name="Garbe J."/>
            <person name="Badalamenti J.P."/>
            <person name="Herman A."/>
            <person name="Mangelson H."/>
            <person name="Liachko I."/>
            <person name="Sullivan S."/>
            <person name="Sone E.D."/>
            <person name="Koren S."/>
            <person name="Silverstein K.A.T."/>
            <person name="Beckman K.B."/>
            <person name="Gohl D.M."/>
        </authorList>
    </citation>
    <scope>NUCLEOTIDE SEQUENCE</scope>
    <source>
        <strain evidence="1">Duluth1</strain>
        <tissue evidence="1">Whole animal</tissue>
    </source>
</reference>
<accession>A0A9D4MH10</accession>
<organism evidence="1 2">
    <name type="scientific">Dreissena polymorpha</name>
    <name type="common">Zebra mussel</name>
    <name type="synonym">Mytilus polymorpha</name>
    <dbReference type="NCBI Taxonomy" id="45954"/>
    <lineage>
        <taxon>Eukaryota</taxon>
        <taxon>Metazoa</taxon>
        <taxon>Spiralia</taxon>
        <taxon>Lophotrochozoa</taxon>
        <taxon>Mollusca</taxon>
        <taxon>Bivalvia</taxon>
        <taxon>Autobranchia</taxon>
        <taxon>Heteroconchia</taxon>
        <taxon>Euheterodonta</taxon>
        <taxon>Imparidentia</taxon>
        <taxon>Neoheterodontei</taxon>
        <taxon>Myida</taxon>
        <taxon>Dreissenoidea</taxon>
        <taxon>Dreissenidae</taxon>
        <taxon>Dreissena</taxon>
    </lineage>
</organism>
<proteinExistence type="predicted"/>
<evidence type="ECO:0000313" key="2">
    <source>
        <dbReference type="Proteomes" id="UP000828390"/>
    </source>
</evidence>
<dbReference type="AlphaFoldDB" id="A0A9D4MH10"/>
<name>A0A9D4MH10_DREPO</name>
<dbReference type="Proteomes" id="UP000828390">
    <property type="component" value="Unassembled WGS sequence"/>
</dbReference>